<dbReference type="PANTHER" id="PTHR13789">
    <property type="entry name" value="MONOOXYGENASE"/>
    <property type="match status" value="1"/>
</dbReference>
<dbReference type="SUPFAM" id="SSF51905">
    <property type="entry name" value="FAD/NAD(P)-binding domain"/>
    <property type="match status" value="1"/>
</dbReference>
<comment type="caution">
    <text evidence="4">The sequence shown here is derived from an EMBL/GenBank/DDBJ whole genome shotgun (WGS) entry which is preliminary data.</text>
</comment>
<dbReference type="AlphaFoldDB" id="M7NFY9"/>
<sequence>MAAVSQVGVVGAGAAGLGVAIFLADAGIEVEILEKTDAPSTWGSGITLQGNALRVLRQLGLWERISEHGYAFNELGLRAPDPNGTVLAIVDDALMGGEDLPATLGMNRPELASIMRERAREAGVKISYGKSVESIHDDGTRVQVHTADGDKHDYDLLIGADGIHSTVRRALGIETEPESTGMGIWRAFVPRPPEVVRTDLTYGGTCYIAGYCPTGEEHMYAYLVEQAQDRHDVHDAGVMADLAANYGGPWTEIRKYLQNGAQVNYTRFTTHLVEGNWHRGRTVIIGDAAHSCPPTIAQGAAMALEDAAVLAELLINSETLDERLWEQFHDRRLERAGAVVNASAQLGQWLFDGNKDADVPGLLATLAARLVVPA</sequence>
<evidence type="ECO:0000256" key="1">
    <source>
        <dbReference type="ARBA" id="ARBA00023002"/>
    </source>
</evidence>
<organism evidence="4 5">
    <name type="scientific">Paeniglutamicibacter gangotriensis Lz1y</name>
    <dbReference type="NCBI Taxonomy" id="1276920"/>
    <lineage>
        <taxon>Bacteria</taxon>
        <taxon>Bacillati</taxon>
        <taxon>Actinomycetota</taxon>
        <taxon>Actinomycetes</taxon>
        <taxon>Micrococcales</taxon>
        <taxon>Micrococcaceae</taxon>
        <taxon>Paeniglutamicibacter</taxon>
    </lineage>
</organism>
<proteinExistence type="predicted"/>
<evidence type="ECO:0000259" key="3">
    <source>
        <dbReference type="Pfam" id="PF01494"/>
    </source>
</evidence>
<evidence type="ECO:0000256" key="2">
    <source>
        <dbReference type="ARBA" id="ARBA00023033"/>
    </source>
</evidence>
<accession>M7NFY9</accession>
<protein>
    <submittedName>
        <fullName evidence="4">FAD-dependent monooxygenase</fullName>
        <ecNumber evidence="4">1.14.13.-</ecNumber>
    </submittedName>
</protein>
<reference evidence="4 5" key="1">
    <citation type="journal article" date="2013" name="Genome Announc.">
        <title>Draft Genome Sequence of Arthrobacter gangotriensis Strain Lz1yT, Isolated from a Penguin Rookery Soil Sample Collected in Antarctica, near the Indian Station Dakshin Gangotri.</title>
        <authorList>
            <person name="Shivaji S."/>
            <person name="Ara S."/>
            <person name="Bandi S."/>
            <person name="Singh A."/>
            <person name="Kumar Pinnaka A."/>
        </authorList>
    </citation>
    <scope>NUCLEOTIDE SEQUENCE [LARGE SCALE GENOMIC DNA]</scope>
    <source>
        <strain evidence="4 5">Lz1y</strain>
    </source>
</reference>
<evidence type="ECO:0000313" key="4">
    <source>
        <dbReference type="EMBL" id="EMQ97428.1"/>
    </source>
</evidence>
<dbReference type="eggNOG" id="COG0654">
    <property type="taxonomic scope" value="Bacteria"/>
</dbReference>
<name>M7NFY9_9MICC</name>
<dbReference type="Gene3D" id="3.50.50.60">
    <property type="entry name" value="FAD/NAD(P)-binding domain"/>
    <property type="match status" value="1"/>
</dbReference>
<evidence type="ECO:0000313" key="5">
    <source>
        <dbReference type="Proteomes" id="UP000012015"/>
    </source>
</evidence>
<dbReference type="RefSeq" id="WP_007272390.1">
    <property type="nucleotide sequence ID" value="NZ_AOCK01000010.1"/>
</dbReference>
<dbReference type="PATRIC" id="fig|1276920.7.peg.3229"/>
<dbReference type="EC" id="1.14.13.-" evidence="4"/>
<dbReference type="GO" id="GO:0071949">
    <property type="term" value="F:FAD binding"/>
    <property type="evidence" value="ECO:0007669"/>
    <property type="project" value="InterPro"/>
</dbReference>
<keyword evidence="1 4" id="KW-0560">Oxidoreductase</keyword>
<dbReference type="GO" id="GO:0004497">
    <property type="term" value="F:monooxygenase activity"/>
    <property type="evidence" value="ECO:0007669"/>
    <property type="project" value="UniProtKB-KW"/>
</dbReference>
<dbReference type="Pfam" id="PF01494">
    <property type="entry name" value="FAD_binding_3"/>
    <property type="match status" value="1"/>
</dbReference>
<dbReference type="STRING" id="1276920.ADIAG_03223"/>
<dbReference type="InterPro" id="IPR002938">
    <property type="entry name" value="FAD-bd"/>
</dbReference>
<keyword evidence="5" id="KW-1185">Reference proteome</keyword>
<gene>
    <name evidence="4" type="primary">yetM</name>
    <name evidence="4" type="ORF">ADIAG_03223</name>
</gene>
<dbReference type="PANTHER" id="PTHR13789:SF309">
    <property type="entry name" value="PUTATIVE (AFU_ORTHOLOGUE AFUA_6G14510)-RELATED"/>
    <property type="match status" value="1"/>
</dbReference>
<dbReference type="InterPro" id="IPR036188">
    <property type="entry name" value="FAD/NAD-bd_sf"/>
</dbReference>
<feature type="domain" description="FAD-binding" evidence="3">
    <location>
        <begin position="6"/>
        <end position="342"/>
    </location>
</feature>
<dbReference type="InterPro" id="IPR050493">
    <property type="entry name" value="FAD-dep_Monooxygenase_BioMet"/>
</dbReference>
<dbReference type="PRINTS" id="PR00420">
    <property type="entry name" value="RNGMNOXGNASE"/>
</dbReference>
<dbReference type="Proteomes" id="UP000012015">
    <property type="component" value="Unassembled WGS sequence"/>
</dbReference>
<dbReference type="NCBIfam" id="NF005313">
    <property type="entry name" value="PRK06847.1"/>
    <property type="match status" value="1"/>
</dbReference>
<dbReference type="EMBL" id="AOCK01000010">
    <property type="protein sequence ID" value="EMQ97428.1"/>
    <property type="molecule type" value="Genomic_DNA"/>
</dbReference>
<keyword evidence="2 4" id="KW-0503">Monooxygenase</keyword>